<dbReference type="NCBIfam" id="TIGR02946">
    <property type="entry name" value="acyl_WS_DGAT"/>
    <property type="match status" value="1"/>
</dbReference>
<evidence type="ECO:0000259" key="12">
    <source>
        <dbReference type="Pfam" id="PF03007"/>
    </source>
</evidence>
<evidence type="ECO:0000256" key="5">
    <source>
        <dbReference type="ARBA" id="ARBA00022516"/>
    </source>
</evidence>
<evidence type="ECO:0000313" key="14">
    <source>
        <dbReference type="EMBL" id="GAA4403576.1"/>
    </source>
</evidence>
<reference evidence="15" key="1">
    <citation type="journal article" date="2019" name="Int. J. Syst. Evol. Microbiol.">
        <title>The Global Catalogue of Microorganisms (GCM) 10K type strain sequencing project: providing services to taxonomists for standard genome sequencing and annotation.</title>
        <authorList>
            <consortium name="The Broad Institute Genomics Platform"/>
            <consortium name="The Broad Institute Genome Sequencing Center for Infectious Disease"/>
            <person name="Wu L."/>
            <person name="Ma J."/>
        </authorList>
    </citation>
    <scope>NUCLEOTIDE SEQUENCE [LARGE SCALE GENOMIC DNA]</scope>
    <source>
        <strain evidence="15">JCM 17688</strain>
    </source>
</reference>
<dbReference type="EC" id="2.3.1.20" evidence="4 11"/>
<dbReference type="InterPro" id="IPR045034">
    <property type="entry name" value="O-acyltransferase_WSD1-like"/>
</dbReference>
<dbReference type="InterPro" id="IPR004255">
    <property type="entry name" value="O-acyltransferase_WSD1_N"/>
</dbReference>
<evidence type="ECO:0000313" key="15">
    <source>
        <dbReference type="Proteomes" id="UP001500635"/>
    </source>
</evidence>
<feature type="domain" description="O-acyltransferase WSD1-like N-terminal" evidence="12">
    <location>
        <begin position="5"/>
        <end position="274"/>
    </location>
</feature>
<proteinExistence type="inferred from homology"/>
<gene>
    <name evidence="14" type="ORF">GCM10023147_45210</name>
</gene>
<comment type="caution">
    <text evidence="14">The sequence shown here is derived from an EMBL/GenBank/DDBJ whole genome shotgun (WGS) entry which is preliminary data.</text>
</comment>
<protein>
    <recommendedName>
        <fullName evidence="4 11">Diacylglycerol O-acyltransferase</fullName>
        <ecNumber evidence="4 11">2.3.1.20</ecNumber>
    </recommendedName>
</protein>
<comment type="catalytic activity">
    <reaction evidence="10 11">
        <text>an acyl-CoA + a 1,2-diacyl-sn-glycerol = a triacyl-sn-glycerol + CoA</text>
        <dbReference type="Rhea" id="RHEA:10868"/>
        <dbReference type="ChEBI" id="CHEBI:17815"/>
        <dbReference type="ChEBI" id="CHEBI:57287"/>
        <dbReference type="ChEBI" id="CHEBI:58342"/>
        <dbReference type="ChEBI" id="CHEBI:64615"/>
        <dbReference type="EC" id="2.3.1.20"/>
    </reaction>
</comment>
<keyword evidence="8 11" id="KW-0443">Lipid metabolism</keyword>
<dbReference type="PANTHER" id="PTHR31650:SF1">
    <property type="entry name" value="WAX ESTER SYNTHASE_DIACYLGLYCEROL ACYLTRANSFERASE 4-RELATED"/>
    <property type="match status" value="1"/>
</dbReference>
<keyword evidence="15" id="KW-1185">Reference proteome</keyword>
<dbReference type="Pfam" id="PF06974">
    <property type="entry name" value="WS_DGAT_C"/>
    <property type="match status" value="1"/>
</dbReference>
<dbReference type="Pfam" id="PF03007">
    <property type="entry name" value="WS_DGAT_cat"/>
    <property type="match status" value="1"/>
</dbReference>
<comment type="similarity">
    <text evidence="3 11">Belongs to the long-chain O-acyltransferase family.</text>
</comment>
<evidence type="ECO:0000256" key="10">
    <source>
        <dbReference type="ARBA" id="ARBA00048109"/>
    </source>
</evidence>
<evidence type="ECO:0000256" key="3">
    <source>
        <dbReference type="ARBA" id="ARBA00009587"/>
    </source>
</evidence>
<keyword evidence="6 11" id="KW-0808">Transferase</keyword>
<evidence type="ECO:0000256" key="9">
    <source>
        <dbReference type="ARBA" id="ARBA00023315"/>
    </source>
</evidence>
<evidence type="ECO:0000256" key="6">
    <source>
        <dbReference type="ARBA" id="ARBA00022679"/>
    </source>
</evidence>
<keyword evidence="7 11" id="KW-0319">Glycerol metabolism</keyword>
<evidence type="ECO:0000256" key="7">
    <source>
        <dbReference type="ARBA" id="ARBA00022798"/>
    </source>
</evidence>
<evidence type="ECO:0000256" key="4">
    <source>
        <dbReference type="ARBA" id="ARBA00013244"/>
    </source>
</evidence>
<organism evidence="14 15">
    <name type="scientific">Tsukamurella soli</name>
    <dbReference type="NCBI Taxonomy" id="644556"/>
    <lineage>
        <taxon>Bacteria</taxon>
        <taxon>Bacillati</taxon>
        <taxon>Actinomycetota</taxon>
        <taxon>Actinomycetes</taxon>
        <taxon>Mycobacteriales</taxon>
        <taxon>Tsukamurellaceae</taxon>
        <taxon>Tsukamurella</taxon>
    </lineage>
</organism>
<evidence type="ECO:0000259" key="13">
    <source>
        <dbReference type="Pfam" id="PF06974"/>
    </source>
</evidence>
<evidence type="ECO:0000256" key="1">
    <source>
        <dbReference type="ARBA" id="ARBA00004771"/>
    </source>
</evidence>
<evidence type="ECO:0000256" key="11">
    <source>
        <dbReference type="RuleBase" id="RU361241"/>
    </source>
</evidence>
<accession>A0ABP8KB60</accession>
<keyword evidence="5 11" id="KW-0444">Lipid biosynthesis</keyword>
<feature type="domain" description="O-acyltransferase WSD1 C-terminal" evidence="13">
    <location>
        <begin position="322"/>
        <end position="462"/>
    </location>
</feature>
<keyword evidence="9 11" id="KW-0012">Acyltransferase</keyword>
<comment type="pathway">
    <text evidence="2">Lipid metabolism.</text>
</comment>
<sequence length="468" mass="51011">MKGRLSQADAEFFALEDSTTPTHIGSLAIFRKPAVGLDHDQLLNAVEERLATVPRYRQKVKQVPLGLGRPIWVDDRDFDITYHVRVSALPQPGSEDQLHDLVARLNSRPLDRERPLWEMYLIEGLADGRMAVFTKSHLALVNGRAGGLEIMQVLLTPTRRLPEPADDMWMGQHEPSDGELVVGAVVDLLSRPKRAVSMVQGVVGEVAESVGGLREAVTEVAVRAAGIVRSRAAAAPVRSLNVPISRSRRYAVVTMELAQFRKLRTAYGCTVNDLLLSVVAGGLRTWLISRGEPISQSTQVQALVPIAVDDGVPDQPQRQLQAYVVSLPVAEGNTVIRLRQIAHEAASQVDRNRQVAARALATAGGFPPSTMHALGTRTALSVPPRLFNILVTNAPGPQAPVYLAGNELLDMYPVPPLIANQVVTIGITSYNGKVYMGLNADRDGMWDVVSMTEFLYEALEELVEVAKS</sequence>
<comment type="pathway">
    <text evidence="1 11">Glycerolipid metabolism; triacylglycerol biosynthesis.</text>
</comment>
<name>A0ABP8KB60_9ACTN</name>
<dbReference type="InterPro" id="IPR014292">
    <property type="entry name" value="Acyl_transf_WS/DGAT"/>
</dbReference>
<evidence type="ECO:0000256" key="2">
    <source>
        <dbReference type="ARBA" id="ARBA00005189"/>
    </source>
</evidence>
<dbReference type="PANTHER" id="PTHR31650">
    <property type="entry name" value="O-ACYLTRANSFERASE (WSD1-LIKE) FAMILY PROTEIN"/>
    <property type="match status" value="1"/>
</dbReference>
<dbReference type="InterPro" id="IPR009721">
    <property type="entry name" value="O-acyltransferase_WSD1_C"/>
</dbReference>
<dbReference type="RefSeq" id="WP_345000408.1">
    <property type="nucleotide sequence ID" value="NZ_BAABFR010000110.1"/>
</dbReference>
<evidence type="ECO:0000256" key="8">
    <source>
        <dbReference type="ARBA" id="ARBA00023098"/>
    </source>
</evidence>
<dbReference type="EMBL" id="BAABFR010000110">
    <property type="protein sequence ID" value="GAA4403576.1"/>
    <property type="molecule type" value="Genomic_DNA"/>
</dbReference>
<dbReference type="Proteomes" id="UP001500635">
    <property type="component" value="Unassembled WGS sequence"/>
</dbReference>